<dbReference type="GO" id="GO:0004843">
    <property type="term" value="F:cysteine-type deubiquitinase activity"/>
    <property type="evidence" value="ECO:0007669"/>
    <property type="project" value="InterPro"/>
</dbReference>
<organism evidence="2">
    <name type="scientific">viral metagenome</name>
    <dbReference type="NCBI Taxonomy" id="1070528"/>
    <lineage>
        <taxon>unclassified sequences</taxon>
        <taxon>metagenomes</taxon>
        <taxon>organismal metagenomes</taxon>
    </lineage>
</organism>
<dbReference type="SUPFAM" id="SSF54001">
    <property type="entry name" value="Cysteine proteinases"/>
    <property type="match status" value="1"/>
</dbReference>
<accession>A0A6C0DXX9</accession>
<dbReference type="PROSITE" id="PS00973">
    <property type="entry name" value="USP_2"/>
    <property type="match status" value="1"/>
</dbReference>
<sequence length="341" mass="39315">MNNAKYKNRGFVGLCNLGNTCFLNSCIQVLNHTYELHDLIDRARYDREVSSVLKEWVDLKDLMWNGENGGVVAPHQFIRHVQCAAREKGRDIFTGWVQNDITEFLLFLIDCFHTTLARKTGVKIGGTPENGTDRLAIECYRMLESVYKREHSVILELFYGIYVSTITDITGGELYSVRPEHYFVLDLQIFSKDRMFSNLYECMDAFTSPEMMSGENAWFNEKTGGKEDIWKGVCFWSFPKILVLTLKRFSADGMQKVNTHVDFPLDNLDLSRYVRGYNPSSYTYDLFGVCNHSGGCQGGHYTAYVKNASDQWVHYNDDHVSIIENTHVVSPMAYCLFYRKK</sequence>
<name>A0A6C0DXX9_9ZZZZ</name>
<reference evidence="2" key="1">
    <citation type="journal article" date="2020" name="Nature">
        <title>Giant virus diversity and host interactions through global metagenomics.</title>
        <authorList>
            <person name="Schulz F."/>
            <person name="Roux S."/>
            <person name="Paez-Espino D."/>
            <person name="Jungbluth S."/>
            <person name="Walsh D.A."/>
            <person name="Denef V.J."/>
            <person name="McMahon K.D."/>
            <person name="Konstantinidis K.T."/>
            <person name="Eloe-Fadrosh E.A."/>
            <person name="Kyrpides N.C."/>
            <person name="Woyke T."/>
        </authorList>
    </citation>
    <scope>NUCLEOTIDE SEQUENCE</scope>
    <source>
        <strain evidence="2">GVMAG-M-3300023174-92</strain>
    </source>
</reference>
<dbReference type="PROSITE" id="PS00972">
    <property type="entry name" value="USP_1"/>
    <property type="match status" value="1"/>
</dbReference>
<dbReference type="InterPro" id="IPR050185">
    <property type="entry name" value="Ub_carboxyl-term_hydrolase"/>
</dbReference>
<dbReference type="InterPro" id="IPR018200">
    <property type="entry name" value="USP_CS"/>
</dbReference>
<dbReference type="Pfam" id="PF00443">
    <property type="entry name" value="UCH"/>
    <property type="match status" value="1"/>
</dbReference>
<feature type="domain" description="USP" evidence="1">
    <location>
        <begin position="12"/>
        <end position="341"/>
    </location>
</feature>
<protein>
    <recommendedName>
        <fullName evidence="1">USP domain-containing protein</fullName>
    </recommendedName>
</protein>
<evidence type="ECO:0000259" key="1">
    <source>
        <dbReference type="PROSITE" id="PS50235"/>
    </source>
</evidence>
<dbReference type="CDD" id="cd02674">
    <property type="entry name" value="Peptidase_C19R"/>
    <property type="match status" value="1"/>
</dbReference>
<dbReference type="InterPro" id="IPR038765">
    <property type="entry name" value="Papain-like_cys_pep_sf"/>
</dbReference>
<proteinExistence type="predicted"/>
<dbReference type="GO" id="GO:0016579">
    <property type="term" value="P:protein deubiquitination"/>
    <property type="evidence" value="ECO:0007669"/>
    <property type="project" value="InterPro"/>
</dbReference>
<dbReference type="EMBL" id="MN739688">
    <property type="protein sequence ID" value="QHT21231.1"/>
    <property type="molecule type" value="Genomic_DNA"/>
</dbReference>
<evidence type="ECO:0000313" key="2">
    <source>
        <dbReference type="EMBL" id="QHT21231.1"/>
    </source>
</evidence>
<dbReference type="InterPro" id="IPR001394">
    <property type="entry name" value="Peptidase_C19_UCH"/>
</dbReference>
<dbReference type="Gene3D" id="3.90.70.10">
    <property type="entry name" value="Cysteine proteinases"/>
    <property type="match status" value="1"/>
</dbReference>
<dbReference type="PANTHER" id="PTHR21646">
    <property type="entry name" value="UBIQUITIN CARBOXYL-TERMINAL HYDROLASE"/>
    <property type="match status" value="1"/>
</dbReference>
<dbReference type="InterPro" id="IPR028889">
    <property type="entry name" value="USP"/>
</dbReference>
<dbReference type="AlphaFoldDB" id="A0A6C0DXX9"/>
<dbReference type="PROSITE" id="PS50235">
    <property type="entry name" value="USP_3"/>
    <property type="match status" value="1"/>
</dbReference>